<dbReference type="AlphaFoldDB" id="A0A6B3NFV2"/>
<feature type="signal peptide" evidence="1">
    <location>
        <begin position="1"/>
        <end position="24"/>
    </location>
</feature>
<accession>A0A6B3NFV2</accession>
<dbReference type="EMBL" id="JAAHFQ010000223">
    <property type="protein sequence ID" value="NER28511.1"/>
    <property type="molecule type" value="Genomic_DNA"/>
</dbReference>
<evidence type="ECO:0000256" key="1">
    <source>
        <dbReference type="SAM" id="SignalP"/>
    </source>
</evidence>
<name>A0A6B3NFV2_9CYAN</name>
<reference evidence="2" key="1">
    <citation type="submission" date="2019-11" db="EMBL/GenBank/DDBJ databases">
        <title>Genomic insights into an expanded diversity of filamentous marine cyanobacteria reveals the extraordinary biosynthetic potential of Moorea and Okeania.</title>
        <authorList>
            <person name="Ferreira Leao T."/>
            <person name="Wang M."/>
            <person name="Moss N."/>
            <person name="Da Silva R."/>
            <person name="Sanders J."/>
            <person name="Nurk S."/>
            <person name="Gurevich A."/>
            <person name="Humphrey G."/>
            <person name="Reher R."/>
            <person name="Zhu Q."/>
            <person name="Belda-Ferre P."/>
            <person name="Glukhov E."/>
            <person name="Rex R."/>
            <person name="Dorrestein P.C."/>
            <person name="Knight R."/>
            <person name="Pevzner P."/>
            <person name="Gerwick W.H."/>
            <person name="Gerwick L."/>
        </authorList>
    </citation>
    <scope>NUCLEOTIDE SEQUENCE</scope>
    <source>
        <strain evidence="2">SIO1C4</strain>
    </source>
</reference>
<proteinExistence type="predicted"/>
<gene>
    <name evidence="2" type="ORF">F6J89_12985</name>
</gene>
<keyword evidence="1" id="KW-0732">Signal</keyword>
<feature type="chain" id="PRO_5025582155" description="PEP-CTERM sorting domain-containing protein" evidence="1">
    <location>
        <begin position="25"/>
        <end position="124"/>
    </location>
</feature>
<comment type="caution">
    <text evidence="2">The sequence shown here is derived from an EMBL/GenBank/DDBJ whole genome shotgun (WGS) entry which is preliminary data.</text>
</comment>
<sequence length="124" mass="13621">MKRVVSFLISLIALLVLIAPPAHADYIRAGQTTPGATNWMVYEDNSIYVEVDTTDADFSNTPIYITSLGGDGAHFTTVGASSIYKPTPTSFRIFLKKISGANLTPDFANEMKWYINWIGIDPNS</sequence>
<evidence type="ECO:0008006" key="3">
    <source>
        <dbReference type="Google" id="ProtNLM"/>
    </source>
</evidence>
<organism evidence="2">
    <name type="scientific">Symploca sp. SIO1C4</name>
    <dbReference type="NCBI Taxonomy" id="2607765"/>
    <lineage>
        <taxon>Bacteria</taxon>
        <taxon>Bacillati</taxon>
        <taxon>Cyanobacteriota</taxon>
        <taxon>Cyanophyceae</taxon>
        <taxon>Coleofasciculales</taxon>
        <taxon>Coleofasciculaceae</taxon>
        <taxon>Symploca</taxon>
    </lineage>
</organism>
<protein>
    <recommendedName>
        <fullName evidence="3">PEP-CTERM sorting domain-containing protein</fullName>
    </recommendedName>
</protein>
<evidence type="ECO:0000313" key="2">
    <source>
        <dbReference type="EMBL" id="NER28511.1"/>
    </source>
</evidence>